<gene>
    <name evidence="1" type="ORF">OZSIB_0902</name>
</gene>
<evidence type="ECO:0000313" key="1">
    <source>
        <dbReference type="EMBL" id="RCK81768.1"/>
    </source>
</evidence>
<dbReference type="AlphaFoldDB" id="A0A367ZUG1"/>
<evidence type="ECO:0000313" key="2">
    <source>
        <dbReference type="Proteomes" id="UP000252355"/>
    </source>
</evidence>
<dbReference type="Proteomes" id="UP000252355">
    <property type="component" value="Unassembled WGS sequence"/>
</dbReference>
<dbReference type="SUPFAM" id="SSF63829">
    <property type="entry name" value="Calcium-dependent phosphotriesterase"/>
    <property type="match status" value="1"/>
</dbReference>
<comment type="caution">
    <text evidence="1">The sequence shown here is derived from an EMBL/GenBank/DDBJ whole genome shotgun (WGS) entry which is preliminary data.</text>
</comment>
<name>A0A367ZUG1_9BACT</name>
<evidence type="ECO:0008006" key="3">
    <source>
        <dbReference type="Google" id="ProtNLM"/>
    </source>
</evidence>
<sequence>MKRREGALVFVVLWVLGSALDAARAQSAQTIDKQLVANIPAVAPASLIGVQVAGSQAWVAAANGTILAFDLGSGAPVSPPAIASGLEPGVLDFGVRQGAPVFLTSAGTLAGQLDRSWPVGPFEACALEVAEDGALLLLGGSSALYFQPGATFPTKIPDLYPAIPLADGFLWAITRHPTFRTWQAELLDDLGNRMKRVCRFSNQFQPEGLRLGPPGPEGELLVSTFGEGGRWLSLVAPNGRMLWRLPAPDPICRRDLAWGPDGRLLVLELVDGQVCLRRWVFGNPEG</sequence>
<organism evidence="1 2">
    <name type="scientific">Candidatus Ozemobacter sibiricus</name>
    <dbReference type="NCBI Taxonomy" id="2268124"/>
    <lineage>
        <taxon>Bacteria</taxon>
        <taxon>Candidatus Ozemobacteria</taxon>
        <taxon>Candidatus Ozemobacterales</taxon>
        <taxon>Candidatus Ozemobacteraceae</taxon>
        <taxon>Candidatus Ozemobacter</taxon>
    </lineage>
</organism>
<accession>A0A367ZUG1</accession>
<proteinExistence type="predicted"/>
<dbReference type="EMBL" id="QOQW01000001">
    <property type="protein sequence ID" value="RCK81768.1"/>
    <property type="molecule type" value="Genomic_DNA"/>
</dbReference>
<protein>
    <recommendedName>
        <fullName evidence="3">WD40 repeat domain-containing protein</fullName>
    </recommendedName>
</protein>
<reference evidence="1 2" key="1">
    <citation type="submission" date="2018-05" db="EMBL/GenBank/DDBJ databases">
        <title>A metagenomic window into the 2 km-deep terrestrial subsurface aquifer revealed taxonomically and functionally diverse microbial community comprising novel uncultured bacterial lineages.</title>
        <authorList>
            <person name="Kadnikov V.V."/>
            <person name="Mardanov A.V."/>
            <person name="Beletsky A.V."/>
            <person name="Banks D."/>
            <person name="Pimenov N.V."/>
            <person name="Frank Y.A."/>
            <person name="Karnachuk O.V."/>
            <person name="Ravin N.V."/>
        </authorList>
    </citation>
    <scope>NUCLEOTIDE SEQUENCE [LARGE SCALE GENOMIC DNA]</scope>
    <source>
        <strain evidence="1">BY5</strain>
    </source>
</reference>